<evidence type="ECO:0000256" key="5">
    <source>
        <dbReference type="ARBA" id="ARBA00022692"/>
    </source>
</evidence>
<dbReference type="InterPro" id="IPR047462">
    <property type="entry name" value="Dpy19"/>
</dbReference>
<dbReference type="CDD" id="cd20177">
    <property type="entry name" value="Dpy19"/>
    <property type="match status" value="1"/>
</dbReference>
<feature type="transmembrane region" description="Helical" evidence="8">
    <location>
        <begin position="214"/>
        <end position="232"/>
    </location>
</feature>
<reference evidence="9" key="3">
    <citation type="submission" date="2023-05" db="EMBL/GenBank/DDBJ databases">
        <authorList>
            <person name="Smith C.H."/>
        </authorList>
    </citation>
    <scope>NUCLEOTIDE SEQUENCE</scope>
    <source>
        <strain evidence="9">CHS0354</strain>
        <tissue evidence="9">Mantle</tissue>
    </source>
</reference>
<evidence type="ECO:0000256" key="2">
    <source>
        <dbReference type="ARBA" id="ARBA00008744"/>
    </source>
</evidence>
<evidence type="ECO:0008006" key="11">
    <source>
        <dbReference type="Google" id="ProtNLM"/>
    </source>
</evidence>
<feature type="transmembrane region" description="Helical" evidence="8">
    <location>
        <begin position="519"/>
        <end position="541"/>
    </location>
</feature>
<evidence type="ECO:0000313" key="10">
    <source>
        <dbReference type="Proteomes" id="UP001195483"/>
    </source>
</evidence>
<feature type="transmembrane region" description="Helical" evidence="8">
    <location>
        <begin position="35"/>
        <end position="56"/>
    </location>
</feature>
<keyword evidence="7 8" id="KW-0472">Membrane</keyword>
<organism evidence="9 10">
    <name type="scientific">Potamilus streckersoni</name>
    <dbReference type="NCBI Taxonomy" id="2493646"/>
    <lineage>
        <taxon>Eukaryota</taxon>
        <taxon>Metazoa</taxon>
        <taxon>Spiralia</taxon>
        <taxon>Lophotrochozoa</taxon>
        <taxon>Mollusca</taxon>
        <taxon>Bivalvia</taxon>
        <taxon>Autobranchia</taxon>
        <taxon>Heteroconchia</taxon>
        <taxon>Palaeoheterodonta</taxon>
        <taxon>Unionida</taxon>
        <taxon>Unionoidea</taxon>
        <taxon>Unionidae</taxon>
        <taxon>Ambleminae</taxon>
        <taxon>Lampsilini</taxon>
        <taxon>Potamilus</taxon>
    </lineage>
</organism>
<evidence type="ECO:0000256" key="4">
    <source>
        <dbReference type="ARBA" id="ARBA00022679"/>
    </source>
</evidence>
<reference evidence="9" key="2">
    <citation type="journal article" date="2021" name="Genome Biol. Evol.">
        <title>Developing a high-quality reference genome for a parasitic bivalve with doubly uniparental inheritance (Bivalvia: Unionida).</title>
        <authorList>
            <person name="Smith C.H."/>
        </authorList>
    </citation>
    <scope>NUCLEOTIDE SEQUENCE</scope>
    <source>
        <strain evidence="9">CHS0354</strain>
        <tissue evidence="9">Mantle</tissue>
    </source>
</reference>
<dbReference type="AlphaFoldDB" id="A0AAE0SKT1"/>
<feature type="transmembrane region" description="Helical" evidence="8">
    <location>
        <begin position="239"/>
        <end position="255"/>
    </location>
</feature>
<comment type="similarity">
    <text evidence="2">Belongs to the dpy-19 family.</text>
</comment>
<name>A0AAE0SKT1_9BIVA</name>
<keyword evidence="5 8" id="KW-0812">Transmembrane</keyword>
<evidence type="ECO:0000313" key="9">
    <source>
        <dbReference type="EMBL" id="KAK3593826.1"/>
    </source>
</evidence>
<feature type="transmembrane region" description="Helical" evidence="8">
    <location>
        <begin position="308"/>
        <end position="327"/>
    </location>
</feature>
<evidence type="ECO:0000256" key="3">
    <source>
        <dbReference type="ARBA" id="ARBA00022676"/>
    </source>
</evidence>
<feature type="transmembrane region" description="Helical" evidence="8">
    <location>
        <begin position="414"/>
        <end position="435"/>
    </location>
</feature>
<dbReference type="GO" id="GO:0000030">
    <property type="term" value="F:mannosyltransferase activity"/>
    <property type="evidence" value="ECO:0007669"/>
    <property type="project" value="InterPro"/>
</dbReference>
<keyword evidence="6 8" id="KW-1133">Transmembrane helix</keyword>
<feature type="transmembrane region" description="Helical" evidence="8">
    <location>
        <begin position="285"/>
        <end position="302"/>
    </location>
</feature>
<evidence type="ECO:0000256" key="8">
    <source>
        <dbReference type="SAM" id="Phobius"/>
    </source>
</evidence>
<sequence>MPEVRSRKPQLVNKHDSKKKILETSSKKSDAKSGFIGMLIIGNMLLGVTVMLAAGYKHATYMALIHENWIWFSNIQEVAREVSFRTESGLYYSYYKQMVHAPSITQGLYEMIHDNQTEHPSTINVLERMNIYQEVILSILYRLLPIKTLLEPIYFYINSIFALHAMLIWALFATTWMLSNSWLAGVLSAAFYIFNRLDTTRVEYVIPLRESFSLPFLWVQIAAISFFFKPSISETKQKLAISLIAISTFFFNLCWQFNQFIMLLQAFALFGVWILDMVPPHKVRVVLLSQAVSLFLVCLLQFANKMILGSLVMSFIPVTFLLMFYRGDTMQPCSIPGRIFRVFLYSVTALVLMMLLNTAIKILINVEADEHIFKFILNKFGMGQGRDFDSRLYLCIDAFDFLTFDTYKRMTKLVVFPFYLVTQVVLLLVLFIAVMQNWSNHSHEMGLKDHPTTKQTHLLTSRPDLAFHAVQVVFFGALAMSTMRMKYLWTPYMCILAAVGISDYKMWKSLLSYYRIQGILVHVIRHCATLIVLGLLFSIALPPVLQELEDLKEFWDPDTVELMEWIIKETPKGASFTGSMQLMAGVKLCTGRPITNHPHYEDKHLRLKTKELYQVYARRSPEEIYIILKKYNTNYIILEDSICLASSTGCRLPDLLDVDNGHIPDNGKTEPGLVRSILPRFCDEIRKGTSKYSTYFKLVFHNKTFRVYHVL</sequence>
<dbReference type="Proteomes" id="UP001195483">
    <property type="component" value="Unassembled WGS sequence"/>
</dbReference>
<feature type="transmembrane region" description="Helical" evidence="8">
    <location>
        <begin position="339"/>
        <end position="364"/>
    </location>
</feature>
<dbReference type="EMBL" id="JAEAOA010000708">
    <property type="protein sequence ID" value="KAK3593826.1"/>
    <property type="molecule type" value="Genomic_DNA"/>
</dbReference>
<keyword evidence="3" id="KW-0328">Glycosyltransferase</keyword>
<protein>
    <recommendedName>
        <fullName evidence="11">C-mannosyltransferase DPY19L3</fullName>
    </recommendedName>
</protein>
<feature type="transmembrane region" description="Helical" evidence="8">
    <location>
        <begin position="489"/>
        <end position="507"/>
    </location>
</feature>
<comment type="caution">
    <text evidence="9">The sequence shown here is derived from an EMBL/GenBank/DDBJ whole genome shotgun (WGS) entry which is preliminary data.</text>
</comment>
<comment type="subcellular location">
    <subcellularLocation>
        <location evidence="1">Membrane</location>
        <topology evidence="1">Multi-pass membrane protein</topology>
    </subcellularLocation>
</comment>
<dbReference type="PANTHER" id="PTHR31488:SF3">
    <property type="entry name" value="C-MANNOSYLTRANSFERASE DPY19L3"/>
    <property type="match status" value="1"/>
</dbReference>
<accession>A0AAE0SKT1</accession>
<feature type="transmembrane region" description="Helical" evidence="8">
    <location>
        <begin position="153"/>
        <end position="172"/>
    </location>
</feature>
<dbReference type="InterPro" id="IPR018732">
    <property type="entry name" value="Dpy-19/Dpy-19-like"/>
</dbReference>
<reference evidence="9" key="1">
    <citation type="journal article" date="2021" name="Genome Biol. Evol.">
        <title>A High-Quality Reference Genome for a Parasitic Bivalve with Doubly Uniparental Inheritance (Bivalvia: Unionida).</title>
        <authorList>
            <person name="Smith C.H."/>
        </authorList>
    </citation>
    <scope>NUCLEOTIDE SEQUENCE</scope>
    <source>
        <strain evidence="9">CHS0354</strain>
    </source>
</reference>
<dbReference type="GO" id="GO:0005637">
    <property type="term" value="C:nuclear inner membrane"/>
    <property type="evidence" value="ECO:0007669"/>
    <property type="project" value="TreeGrafter"/>
</dbReference>
<keyword evidence="4" id="KW-0808">Transferase</keyword>
<dbReference type="Pfam" id="PF10034">
    <property type="entry name" value="Dpy19"/>
    <property type="match status" value="1"/>
</dbReference>
<evidence type="ECO:0000256" key="6">
    <source>
        <dbReference type="ARBA" id="ARBA00022989"/>
    </source>
</evidence>
<keyword evidence="10" id="KW-1185">Reference proteome</keyword>
<dbReference type="PANTHER" id="PTHR31488">
    <property type="entry name" value="DPY-19-LIKE 1, LIKE (H. SAPIENS)"/>
    <property type="match status" value="1"/>
</dbReference>
<gene>
    <name evidence="9" type="ORF">CHS0354_011427</name>
</gene>
<evidence type="ECO:0000256" key="1">
    <source>
        <dbReference type="ARBA" id="ARBA00004141"/>
    </source>
</evidence>
<proteinExistence type="inferred from homology"/>
<evidence type="ECO:0000256" key="7">
    <source>
        <dbReference type="ARBA" id="ARBA00023136"/>
    </source>
</evidence>